<gene>
    <name evidence="2" type="ORF">CLV41_101643</name>
</gene>
<keyword evidence="1" id="KW-0812">Transmembrane</keyword>
<reference evidence="2 3" key="1">
    <citation type="submission" date="2018-01" db="EMBL/GenBank/DDBJ databases">
        <title>Genomic Encyclopedia of Archaeal and Bacterial Type Strains, Phase II (KMG-II): from individual species to whole genera.</title>
        <authorList>
            <person name="Goeker M."/>
        </authorList>
    </citation>
    <scope>NUCLEOTIDE SEQUENCE [LARGE SCALE GENOMIC DNA]</scope>
    <source>
        <strain evidence="2 3">DSM 17023</strain>
    </source>
</reference>
<dbReference type="Proteomes" id="UP000236959">
    <property type="component" value="Unassembled WGS sequence"/>
</dbReference>
<evidence type="ECO:0000256" key="1">
    <source>
        <dbReference type="SAM" id="Phobius"/>
    </source>
</evidence>
<keyword evidence="1" id="KW-1133">Transmembrane helix</keyword>
<sequence length="123" mass="14342">MTDRDFKILSICLPIFWPLYLLIQELRFESKSVGKVFIALIFMTILFFILLIKRKRKQRNPSFFNELVVCVIGWTSYFALFSINPDLRLLSSIFVGLLLVSGYTVLLALAIFMQKIEEGDRLL</sequence>
<proteinExistence type="predicted"/>
<organism evidence="2 3">
    <name type="scientific">Roseibium marinum</name>
    <dbReference type="NCBI Taxonomy" id="281252"/>
    <lineage>
        <taxon>Bacteria</taxon>
        <taxon>Pseudomonadati</taxon>
        <taxon>Pseudomonadota</taxon>
        <taxon>Alphaproteobacteria</taxon>
        <taxon>Hyphomicrobiales</taxon>
        <taxon>Stappiaceae</taxon>
        <taxon>Roseibium</taxon>
    </lineage>
</organism>
<feature type="transmembrane region" description="Helical" evidence="1">
    <location>
        <begin position="89"/>
        <end position="113"/>
    </location>
</feature>
<keyword evidence="3" id="KW-1185">Reference proteome</keyword>
<keyword evidence="1" id="KW-0472">Membrane</keyword>
<feature type="transmembrane region" description="Helical" evidence="1">
    <location>
        <begin position="35"/>
        <end position="52"/>
    </location>
</feature>
<dbReference type="EMBL" id="PPCN01000001">
    <property type="protein sequence ID" value="POF34191.1"/>
    <property type="molecule type" value="Genomic_DNA"/>
</dbReference>
<accession>A0A2S3V2J3</accession>
<evidence type="ECO:0000313" key="3">
    <source>
        <dbReference type="Proteomes" id="UP000236959"/>
    </source>
</evidence>
<comment type="caution">
    <text evidence="2">The sequence shown here is derived from an EMBL/GenBank/DDBJ whole genome shotgun (WGS) entry which is preliminary data.</text>
</comment>
<protein>
    <submittedName>
        <fullName evidence="2">Uncharacterized protein</fullName>
    </submittedName>
</protein>
<feature type="transmembrane region" description="Helical" evidence="1">
    <location>
        <begin position="7"/>
        <end position="23"/>
    </location>
</feature>
<evidence type="ECO:0000313" key="2">
    <source>
        <dbReference type="EMBL" id="POF34191.1"/>
    </source>
</evidence>
<dbReference type="AlphaFoldDB" id="A0A2S3V2J3"/>
<name>A0A2S3V2J3_9HYPH</name>
<feature type="transmembrane region" description="Helical" evidence="1">
    <location>
        <begin position="64"/>
        <end position="83"/>
    </location>
</feature>